<gene>
    <name evidence="1" type="ORF">AG0111_0g4384</name>
</gene>
<organism evidence="1 2">
    <name type="scientific">Alternaria gaisen</name>
    <dbReference type="NCBI Taxonomy" id="167740"/>
    <lineage>
        <taxon>Eukaryota</taxon>
        <taxon>Fungi</taxon>
        <taxon>Dikarya</taxon>
        <taxon>Ascomycota</taxon>
        <taxon>Pezizomycotina</taxon>
        <taxon>Dothideomycetes</taxon>
        <taxon>Pleosporomycetidae</taxon>
        <taxon>Pleosporales</taxon>
        <taxon>Pleosporineae</taxon>
        <taxon>Pleosporaceae</taxon>
        <taxon>Alternaria</taxon>
        <taxon>Alternaria sect. Alternaria</taxon>
    </lineage>
</organism>
<sequence>MAALVFLNALAVGAFAALKCLSTASCTEGRSPIGCDSYDP</sequence>
<accession>A0ACB6FS83</accession>
<evidence type="ECO:0000313" key="2">
    <source>
        <dbReference type="Proteomes" id="UP000293547"/>
    </source>
</evidence>
<name>A0ACB6FS83_9PLEO</name>
<evidence type="ECO:0000313" key="1">
    <source>
        <dbReference type="EMBL" id="KAB2107272.1"/>
    </source>
</evidence>
<comment type="caution">
    <text evidence="1">The sequence shown here is derived from an EMBL/GenBank/DDBJ whole genome shotgun (WGS) entry which is preliminary data.</text>
</comment>
<dbReference type="EMBL" id="PDWZ02000003">
    <property type="protein sequence ID" value="KAB2107272.1"/>
    <property type="molecule type" value="Genomic_DNA"/>
</dbReference>
<reference evidence="1 2" key="1">
    <citation type="journal article" date="2019" name="bioRxiv">
        <title>Genomics, evolutionary history and diagnostics of the Alternaria alternata species group including apple and Asian pear pathotypes.</title>
        <authorList>
            <person name="Armitage A.D."/>
            <person name="Cockerton H.M."/>
            <person name="Sreenivasaprasad S."/>
            <person name="Woodhall J.W."/>
            <person name="Lane C.R."/>
            <person name="Harrison R.J."/>
            <person name="Clarkson J.P."/>
        </authorList>
    </citation>
    <scope>NUCLEOTIDE SEQUENCE [LARGE SCALE GENOMIC DNA]</scope>
    <source>
        <strain evidence="1 2">FERA 650</strain>
    </source>
</reference>
<protein>
    <submittedName>
        <fullName evidence="1">Uncharacterized protein</fullName>
    </submittedName>
</protein>
<dbReference type="Proteomes" id="UP000293547">
    <property type="component" value="Unassembled WGS sequence"/>
</dbReference>
<keyword evidence="2" id="KW-1185">Reference proteome</keyword>
<proteinExistence type="predicted"/>